<evidence type="ECO:0000259" key="2">
    <source>
        <dbReference type="Pfam" id="PF00144"/>
    </source>
</evidence>
<name>A0A1E5B9P6_9VIBR</name>
<dbReference type="PROSITE" id="PS51257">
    <property type="entry name" value="PROKAR_LIPOPROTEIN"/>
    <property type="match status" value="1"/>
</dbReference>
<dbReference type="AlphaFoldDB" id="A0A1E5B9P6"/>
<organism evidence="3 4">
    <name type="scientific">Vibrio genomosp. F10 str. ZF-129</name>
    <dbReference type="NCBI Taxonomy" id="1187848"/>
    <lineage>
        <taxon>Bacteria</taxon>
        <taxon>Pseudomonadati</taxon>
        <taxon>Pseudomonadota</taxon>
        <taxon>Gammaproteobacteria</taxon>
        <taxon>Vibrionales</taxon>
        <taxon>Vibrionaceae</taxon>
        <taxon>Vibrio</taxon>
    </lineage>
</organism>
<comment type="caution">
    <text evidence="3">The sequence shown here is derived from an EMBL/GenBank/DDBJ whole genome shotgun (WGS) entry which is preliminary data.</text>
</comment>
<dbReference type="Gene3D" id="3.40.710.10">
    <property type="entry name" value="DD-peptidase/beta-lactamase superfamily"/>
    <property type="match status" value="1"/>
</dbReference>
<dbReference type="Pfam" id="PF00144">
    <property type="entry name" value="Beta-lactamase"/>
    <property type="match status" value="1"/>
</dbReference>
<sequence>MRCIGISLSLLVVASCAVLQTSGENEMEPGYQYVIGDKDKLLVSSSPGLADVNSKEPLTRQHLMATFSMTKTVTAIAILQLLERGQLELEDSINTLLDTPYPDEINIRHLITHTSGIANPIPLKWVYLPEMKALFDEDNELNALMLTNNKIKSPPGFKYRYSNIGYWLAGKVIEKVSGKRYQTYIEENVLTPLNLKNDQVSFTINESKLAKGHLKRFSPMGMIAPLMLDRDLFTNIDMSWTEIKAVHVYGPSYGGVFATAEGMFSILQDILKEQSVLLSGSSKELLLTKQIDSNGRDIKMTLGWHTSTSHGRPYFYKEGGGAGYHSEMRIYPNERLASVIIANRTSYDVAGKLNLLDKRILAEIRPNY</sequence>
<keyword evidence="1" id="KW-0732">Signal</keyword>
<accession>A0A1E5B9P6</accession>
<dbReference type="Proteomes" id="UP000094741">
    <property type="component" value="Unassembled WGS sequence"/>
</dbReference>
<dbReference type="InterPro" id="IPR050491">
    <property type="entry name" value="AmpC-like"/>
</dbReference>
<evidence type="ECO:0000256" key="1">
    <source>
        <dbReference type="SAM" id="SignalP"/>
    </source>
</evidence>
<evidence type="ECO:0000313" key="4">
    <source>
        <dbReference type="Proteomes" id="UP000094741"/>
    </source>
</evidence>
<reference evidence="3 4" key="1">
    <citation type="journal article" date="2012" name="Science">
        <title>Ecological populations of bacteria act as socially cohesive units of antibiotic production and resistance.</title>
        <authorList>
            <person name="Cordero O.X."/>
            <person name="Wildschutte H."/>
            <person name="Kirkup B."/>
            <person name="Proehl S."/>
            <person name="Ngo L."/>
            <person name="Hussain F."/>
            <person name="Le Roux F."/>
            <person name="Mincer T."/>
            <person name="Polz M.F."/>
        </authorList>
    </citation>
    <scope>NUCLEOTIDE SEQUENCE [LARGE SCALE GENOMIC DNA]</scope>
    <source>
        <strain evidence="3 4">ZF-129</strain>
    </source>
</reference>
<dbReference type="InterPro" id="IPR001466">
    <property type="entry name" value="Beta-lactam-related"/>
</dbReference>
<feature type="domain" description="Beta-lactamase-related" evidence="2">
    <location>
        <begin position="27"/>
        <end position="347"/>
    </location>
</feature>
<feature type="chain" id="PRO_5009171358" description="Beta-lactamase-related domain-containing protein" evidence="1">
    <location>
        <begin position="20"/>
        <end position="368"/>
    </location>
</feature>
<proteinExistence type="predicted"/>
<feature type="signal peptide" evidence="1">
    <location>
        <begin position="1"/>
        <end position="19"/>
    </location>
</feature>
<dbReference type="InterPro" id="IPR012338">
    <property type="entry name" value="Beta-lactam/transpept-like"/>
</dbReference>
<dbReference type="EMBL" id="AJYQ02000137">
    <property type="protein sequence ID" value="OEE30639.1"/>
    <property type="molecule type" value="Genomic_DNA"/>
</dbReference>
<dbReference type="PANTHER" id="PTHR46825">
    <property type="entry name" value="D-ALANYL-D-ALANINE-CARBOXYPEPTIDASE/ENDOPEPTIDASE AMPH"/>
    <property type="match status" value="1"/>
</dbReference>
<evidence type="ECO:0000313" key="3">
    <source>
        <dbReference type="EMBL" id="OEE30639.1"/>
    </source>
</evidence>
<dbReference type="eggNOG" id="COG1680">
    <property type="taxonomic scope" value="Bacteria"/>
</dbReference>
<protein>
    <recommendedName>
        <fullName evidence="2">Beta-lactamase-related domain-containing protein</fullName>
    </recommendedName>
</protein>
<dbReference type="PANTHER" id="PTHR46825:SF8">
    <property type="entry name" value="BETA-LACTAMASE-RELATED"/>
    <property type="match status" value="1"/>
</dbReference>
<dbReference type="SUPFAM" id="SSF56601">
    <property type="entry name" value="beta-lactamase/transpeptidase-like"/>
    <property type="match status" value="1"/>
</dbReference>
<gene>
    <name evidence="3" type="ORF">A1QO_15015</name>
</gene>
<dbReference type="STRING" id="1187848.A1QO_15015"/>
<dbReference type="OrthoDB" id="9799367at2"/>